<dbReference type="InterPro" id="IPR002523">
    <property type="entry name" value="MgTranspt_CorA/ZnTranspt_ZntB"/>
</dbReference>
<dbReference type="InterPro" id="IPR045861">
    <property type="entry name" value="CorA_cytoplasmic_dom"/>
</dbReference>
<dbReference type="PANTHER" id="PTHR46494:SF1">
    <property type="entry name" value="CORA FAMILY METAL ION TRANSPORTER (EUROFUNG)"/>
    <property type="match status" value="1"/>
</dbReference>
<dbReference type="EMBL" id="CP159510">
    <property type="protein sequence ID" value="XCJ16198.1"/>
    <property type="molecule type" value="Genomic_DNA"/>
</dbReference>
<dbReference type="GO" id="GO:0015087">
    <property type="term" value="F:cobalt ion transmembrane transporter activity"/>
    <property type="evidence" value="ECO:0007669"/>
    <property type="project" value="UniProtKB-UniRule"/>
</dbReference>
<dbReference type="SUPFAM" id="SSF144083">
    <property type="entry name" value="Magnesium transport protein CorA, transmembrane region"/>
    <property type="match status" value="1"/>
</dbReference>
<keyword evidence="3 12" id="KW-0813">Transport</keyword>
<dbReference type="Pfam" id="PF01544">
    <property type="entry name" value="CorA"/>
    <property type="match status" value="1"/>
</dbReference>
<evidence type="ECO:0000256" key="9">
    <source>
        <dbReference type="ARBA" id="ARBA00023136"/>
    </source>
</evidence>
<keyword evidence="8 12" id="KW-0406">Ion transport</keyword>
<comment type="catalytic activity">
    <reaction evidence="10">
        <text>Mg(2+)(in) = Mg(2+)(out)</text>
        <dbReference type="Rhea" id="RHEA:29827"/>
        <dbReference type="ChEBI" id="CHEBI:18420"/>
    </reaction>
</comment>
<dbReference type="InterPro" id="IPR004488">
    <property type="entry name" value="Mg/Co-transport_prot_CorA"/>
</dbReference>
<keyword evidence="7 12" id="KW-1133">Transmembrane helix</keyword>
<dbReference type="SUPFAM" id="SSF143865">
    <property type="entry name" value="CorA soluble domain-like"/>
    <property type="match status" value="1"/>
</dbReference>
<comment type="function">
    <text evidence="11">Mediates influx of magnesium ions. Alternates between open and closed states. Activated by low cytoplasmic Mg(2+) levels. Inactive when cytoplasmic Mg(2+) levels are high.</text>
</comment>
<organism evidence="13">
    <name type="scientific">Sporolactobacillus sp. Y61</name>
    <dbReference type="NCBI Taxonomy" id="3160863"/>
    <lineage>
        <taxon>Bacteria</taxon>
        <taxon>Bacillati</taxon>
        <taxon>Bacillota</taxon>
        <taxon>Bacilli</taxon>
        <taxon>Bacillales</taxon>
        <taxon>Sporolactobacillaceae</taxon>
        <taxon>Sporolactobacillus</taxon>
    </lineage>
</organism>
<evidence type="ECO:0000256" key="6">
    <source>
        <dbReference type="ARBA" id="ARBA00022842"/>
    </source>
</evidence>
<evidence type="ECO:0000313" key="13">
    <source>
        <dbReference type="EMBL" id="XCJ16198.1"/>
    </source>
</evidence>
<dbReference type="Gene3D" id="3.30.460.20">
    <property type="entry name" value="CorA soluble domain-like"/>
    <property type="match status" value="1"/>
</dbReference>
<accession>A0AAU8IDN7</accession>
<dbReference type="PANTHER" id="PTHR46494">
    <property type="entry name" value="CORA FAMILY METAL ION TRANSPORTER (EUROFUNG)"/>
    <property type="match status" value="1"/>
</dbReference>
<comment type="subcellular location">
    <subcellularLocation>
        <location evidence="1">Cell membrane</location>
        <topology evidence="1">Multi-pass membrane protein</topology>
    </subcellularLocation>
    <subcellularLocation>
        <location evidence="12">Membrane</location>
        <topology evidence="12">Multi-pass membrane protein</topology>
    </subcellularLocation>
</comment>
<protein>
    <recommendedName>
        <fullName evidence="12">Magnesium transport protein CorA</fullName>
    </recommendedName>
</protein>
<dbReference type="NCBIfam" id="TIGR00383">
    <property type="entry name" value="corA"/>
    <property type="match status" value="1"/>
</dbReference>
<dbReference type="AlphaFoldDB" id="A0AAU8IDN7"/>
<feature type="transmembrane region" description="Helical" evidence="12">
    <location>
        <begin position="288"/>
        <end position="308"/>
    </location>
</feature>
<dbReference type="GO" id="GO:0005886">
    <property type="term" value="C:plasma membrane"/>
    <property type="evidence" value="ECO:0007669"/>
    <property type="project" value="UniProtKB-SubCell"/>
</dbReference>
<dbReference type="GO" id="GO:0015095">
    <property type="term" value="F:magnesium ion transmembrane transporter activity"/>
    <property type="evidence" value="ECO:0007669"/>
    <property type="project" value="UniProtKB-UniRule"/>
</dbReference>
<evidence type="ECO:0000256" key="2">
    <source>
        <dbReference type="ARBA" id="ARBA00009765"/>
    </source>
</evidence>
<evidence type="ECO:0000256" key="12">
    <source>
        <dbReference type="RuleBase" id="RU362010"/>
    </source>
</evidence>
<keyword evidence="5 12" id="KW-0812">Transmembrane</keyword>
<evidence type="ECO:0000256" key="8">
    <source>
        <dbReference type="ARBA" id="ARBA00023065"/>
    </source>
</evidence>
<feature type="transmembrane region" description="Helical" evidence="12">
    <location>
        <begin position="257"/>
        <end position="276"/>
    </location>
</feature>
<keyword evidence="6 12" id="KW-0460">Magnesium</keyword>
<proteinExistence type="inferred from homology"/>
<dbReference type="RefSeq" id="WP_129929060.1">
    <property type="nucleotide sequence ID" value="NZ_CP159510.1"/>
</dbReference>
<dbReference type="Gene3D" id="1.20.58.340">
    <property type="entry name" value="Magnesium transport protein CorA, transmembrane region"/>
    <property type="match status" value="2"/>
</dbReference>
<evidence type="ECO:0000256" key="7">
    <source>
        <dbReference type="ARBA" id="ARBA00022989"/>
    </source>
</evidence>
<keyword evidence="9 12" id="KW-0472">Membrane</keyword>
<reference evidence="13" key="1">
    <citation type="submission" date="2024-06" db="EMBL/GenBank/DDBJ databases">
        <authorList>
            <person name="Fan A."/>
            <person name="Zhang F.Y."/>
            <person name="Zhang L."/>
        </authorList>
    </citation>
    <scope>NUCLEOTIDE SEQUENCE</scope>
    <source>
        <strain evidence="13">Y61</strain>
    </source>
</reference>
<evidence type="ECO:0000256" key="3">
    <source>
        <dbReference type="ARBA" id="ARBA00022448"/>
    </source>
</evidence>
<comment type="similarity">
    <text evidence="2 12">Belongs to the CorA metal ion transporter (MIT) (TC 1.A.35) family.</text>
</comment>
<gene>
    <name evidence="12 13" type="primary">corA</name>
    <name evidence="13" type="ORF">ABNN70_10920</name>
</gene>
<evidence type="ECO:0000256" key="5">
    <source>
        <dbReference type="ARBA" id="ARBA00022692"/>
    </source>
</evidence>
<dbReference type="FunFam" id="1.20.58.340:FF:000004">
    <property type="entry name" value="Magnesium transport protein CorA"/>
    <property type="match status" value="1"/>
</dbReference>
<evidence type="ECO:0000256" key="11">
    <source>
        <dbReference type="ARBA" id="ARBA00045497"/>
    </source>
</evidence>
<sequence>MIRILAKKKDSITDQVTLPELRKEAAWYWLDICEPDDKERETISRYYPFMHQQLKDEHRYRKRPHIKIYQDYFILSMQAVNPSTLKPHELHLFCGKSFLITRHSDNLKSINDVWHDCRKDGNLSSSDSQRVILRRLIERLIEQYYMVGNLLEDQVDALNVKSKRVSVNKLNSRVYQIRSELLGFRRAVMPLQDIFERIISSTYIRTDDEEEIYLHNINESLDRLTHMIESNMEMTSDIRDSYLALTTYRTNSIMQTLTVITTIFMPLSFIAGIYGMNFQYMPELKWRGGYFLVLGLMLGIAIIMTFWFRKKGWFEK</sequence>
<evidence type="ECO:0000256" key="4">
    <source>
        <dbReference type="ARBA" id="ARBA00022475"/>
    </source>
</evidence>
<name>A0AAU8IDN7_9BACL</name>
<dbReference type="GO" id="GO:0050897">
    <property type="term" value="F:cobalt ion binding"/>
    <property type="evidence" value="ECO:0007669"/>
    <property type="project" value="TreeGrafter"/>
</dbReference>
<evidence type="ECO:0000256" key="10">
    <source>
        <dbReference type="ARBA" id="ARBA00034269"/>
    </source>
</evidence>
<evidence type="ECO:0000256" key="1">
    <source>
        <dbReference type="ARBA" id="ARBA00004651"/>
    </source>
</evidence>
<keyword evidence="4 12" id="KW-1003">Cell membrane</keyword>
<dbReference type="InterPro" id="IPR045863">
    <property type="entry name" value="CorA_TM1_TM2"/>
</dbReference>
<dbReference type="GO" id="GO:0000287">
    <property type="term" value="F:magnesium ion binding"/>
    <property type="evidence" value="ECO:0007669"/>
    <property type="project" value="TreeGrafter"/>
</dbReference>